<organism evidence="1 2">
    <name type="scientific">Fimbriimonas ginsengisoli Gsoil 348</name>
    <dbReference type="NCBI Taxonomy" id="661478"/>
    <lineage>
        <taxon>Bacteria</taxon>
        <taxon>Bacillati</taxon>
        <taxon>Armatimonadota</taxon>
        <taxon>Fimbriimonadia</taxon>
        <taxon>Fimbriimonadales</taxon>
        <taxon>Fimbriimonadaceae</taxon>
        <taxon>Fimbriimonas</taxon>
    </lineage>
</organism>
<dbReference type="STRING" id="661478.OP10G_3351"/>
<dbReference type="EMBL" id="CP007139">
    <property type="protein sequence ID" value="AIE86719.1"/>
    <property type="molecule type" value="Genomic_DNA"/>
</dbReference>
<reference evidence="1 2" key="1">
    <citation type="journal article" date="2014" name="PLoS ONE">
        <title>The first complete genome sequence of the class fimbriimonadia in the phylum armatimonadetes.</title>
        <authorList>
            <person name="Hu Z.Y."/>
            <person name="Wang Y.Z."/>
            <person name="Im W.T."/>
            <person name="Wang S.Y."/>
            <person name="Zhao G.P."/>
            <person name="Zheng H.J."/>
            <person name="Quan Z.X."/>
        </authorList>
    </citation>
    <scope>NUCLEOTIDE SEQUENCE [LARGE SCALE GENOMIC DNA]</scope>
    <source>
        <strain evidence="1">Gsoil 348</strain>
    </source>
</reference>
<gene>
    <name evidence="1" type="ORF">OP10G_3351</name>
</gene>
<name>A0A068NY78_FIMGI</name>
<keyword evidence="2" id="KW-1185">Reference proteome</keyword>
<dbReference type="Proteomes" id="UP000027982">
    <property type="component" value="Chromosome"/>
</dbReference>
<evidence type="ECO:0000313" key="1">
    <source>
        <dbReference type="EMBL" id="AIE86719.1"/>
    </source>
</evidence>
<dbReference type="AlphaFoldDB" id="A0A068NY78"/>
<dbReference type="RefSeq" id="WP_025229343.1">
    <property type="nucleotide sequence ID" value="NZ_CP007139.1"/>
</dbReference>
<evidence type="ECO:0000313" key="2">
    <source>
        <dbReference type="Proteomes" id="UP000027982"/>
    </source>
</evidence>
<dbReference type="OrthoDB" id="799417at2"/>
<dbReference type="KEGG" id="fgi:OP10G_3351"/>
<dbReference type="HOGENOM" id="CLU_2769774_0_0_0"/>
<accession>A0A068NY78</accession>
<sequence length="69" mass="7956">MSLTKFEELIRSAEELSDDEKLEFAQLLIEQARSHAQPTRQADVNALAGSISLDEDPLAIQERMRREWQ</sequence>
<protein>
    <submittedName>
        <fullName evidence="1">Uncharacterized protein</fullName>
    </submittedName>
</protein>
<proteinExistence type="predicted"/>